<dbReference type="Proteomes" id="UP000233343">
    <property type="component" value="Unassembled WGS sequence"/>
</dbReference>
<comment type="caution">
    <text evidence="1">The sequence shown here is derived from an EMBL/GenBank/DDBJ whole genome shotgun (WGS) entry which is preliminary data.</text>
</comment>
<evidence type="ECO:0000313" key="2">
    <source>
        <dbReference type="Proteomes" id="UP000233343"/>
    </source>
</evidence>
<dbReference type="EMBL" id="PISD01000031">
    <property type="protein sequence ID" value="PKG28181.1"/>
    <property type="molecule type" value="Genomic_DNA"/>
</dbReference>
<proteinExistence type="predicted"/>
<organism evidence="1 2">
    <name type="scientific">Cytobacillus horneckiae</name>
    <dbReference type="NCBI Taxonomy" id="549687"/>
    <lineage>
        <taxon>Bacteria</taxon>
        <taxon>Bacillati</taxon>
        <taxon>Bacillota</taxon>
        <taxon>Bacilli</taxon>
        <taxon>Bacillales</taxon>
        <taxon>Bacillaceae</taxon>
        <taxon>Cytobacillus</taxon>
    </lineage>
</organism>
<accession>A0A2N0ZF88</accession>
<dbReference type="AlphaFoldDB" id="A0A2N0ZF88"/>
<name>A0A2N0ZF88_9BACI</name>
<sequence>MTKTKDMITVEESQLKNLHIAEDALHKVLGYFNTEEKIDSFLSFLHGDKAELNDQIDLLILKVLTGRLKYEPEEYNYHRYPTTEEIFGEENDFLGEEN</sequence>
<reference evidence="1 2" key="1">
    <citation type="journal article" date="2010" name="Int. J. Syst. Evol. Microbiol.">
        <title>Bacillus horneckiae sp. nov., isolated from a spacecraft-assembly clean room.</title>
        <authorList>
            <person name="Vaishampayan P."/>
            <person name="Probst A."/>
            <person name="Krishnamurthi S."/>
            <person name="Ghosh S."/>
            <person name="Osman S."/>
            <person name="McDowall A."/>
            <person name="Ruckmani A."/>
            <person name="Mayilraj S."/>
            <person name="Venkateswaran K."/>
        </authorList>
    </citation>
    <scope>NUCLEOTIDE SEQUENCE [LARGE SCALE GENOMIC DNA]</scope>
    <source>
        <strain evidence="2">1PO1SC</strain>
    </source>
</reference>
<evidence type="ECO:0000313" key="1">
    <source>
        <dbReference type="EMBL" id="PKG28181.1"/>
    </source>
</evidence>
<gene>
    <name evidence="1" type="ORF">CWS20_15165</name>
</gene>
<keyword evidence="2" id="KW-1185">Reference proteome</keyword>
<dbReference type="RefSeq" id="WP_066196398.1">
    <property type="nucleotide sequence ID" value="NZ_JARMMB010000009.1"/>
</dbReference>
<protein>
    <submittedName>
        <fullName evidence="1">Uncharacterized protein</fullName>
    </submittedName>
</protein>